<evidence type="ECO:0000313" key="1">
    <source>
        <dbReference type="EMBL" id="NMN97553.1"/>
    </source>
</evidence>
<name>A0A848KF28_9NOCA</name>
<protein>
    <submittedName>
        <fullName evidence="1">TetR family transcriptional regulator</fullName>
    </submittedName>
</protein>
<reference evidence="1 2" key="1">
    <citation type="submission" date="2019-05" db="EMBL/GenBank/DDBJ databases">
        <authorList>
            <person name="Lee S.D."/>
        </authorList>
    </citation>
    <scope>NUCLEOTIDE SEQUENCE [LARGE SCALE GENOMIC DNA]</scope>
    <source>
        <strain evidence="1 2">YC2-7</strain>
    </source>
</reference>
<dbReference type="Gene3D" id="1.10.357.10">
    <property type="entry name" value="Tetracycline Repressor, domain 2"/>
    <property type="match status" value="1"/>
</dbReference>
<keyword evidence="2" id="KW-1185">Reference proteome</keyword>
<accession>A0A848KF28</accession>
<organism evidence="1 2">
    <name type="scientific">Antrihabitans stalactiti</name>
    <dbReference type="NCBI Taxonomy" id="2584121"/>
    <lineage>
        <taxon>Bacteria</taxon>
        <taxon>Bacillati</taxon>
        <taxon>Actinomycetota</taxon>
        <taxon>Actinomycetes</taxon>
        <taxon>Mycobacteriales</taxon>
        <taxon>Nocardiaceae</taxon>
        <taxon>Antrihabitans</taxon>
    </lineage>
</organism>
<reference evidence="1 2" key="2">
    <citation type="submission" date="2020-06" db="EMBL/GenBank/DDBJ databases">
        <title>Antribacter stalactiti gen. nov., sp. nov., a new member of the family Nacardiaceae isolated from a cave.</title>
        <authorList>
            <person name="Kim I.S."/>
        </authorList>
    </citation>
    <scope>NUCLEOTIDE SEQUENCE [LARGE SCALE GENOMIC DNA]</scope>
    <source>
        <strain evidence="1 2">YC2-7</strain>
    </source>
</reference>
<gene>
    <name evidence="1" type="ORF">FGL95_21175</name>
</gene>
<proteinExistence type="predicted"/>
<sequence>MTDVEMVVGRRANKRGLATRESMLDAAIRSLASGDPGAVSGNRIAKEIGATWGTVKYQFGDIDGLWAAVLRHTAERRGDLPANVPSTASLRERVTAIIDNMYDGLAGTDSRAIETLRAAMPRDRDEFERLYPLTAAEFASWRDAWLDTCRRAFAGLDVDPERLAEVAAFIPGAMRGIASEKQLGTYTDLDLARRGITNAIVALLGMS</sequence>
<dbReference type="RefSeq" id="WP_169590476.1">
    <property type="nucleotide sequence ID" value="NZ_VCQU01000007.1"/>
</dbReference>
<dbReference type="SUPFAM" id="SSF46689">
    <property type="entry name" value="Homeodomain-like"/>
    <property type="match status" value="1"/>
</dbReference>
<dbReference type="Proteomes" id="UP000535543">
    <property type="component" value="Unassembled WGS sequence"/>
</dbReference>
<comment type="caution">
    <text evidence="1">The sequence shown here is derived from an EMBL/GenBank/DDBJ whole genome shotgun (WGS) entry which is preliminary data.</text>
</comment>
<evidence type="ECO:0000313" key="2">
    <source>
        <dbReference type="Proteomes" id="UP000535543"/>
    </source>
</evidence>
<dbReference type="InterPro" id="IPR009057">
    <property type="entry name" value="Homeodomain-like_sf"/>
</dbReference>
<dbReference type="EMBL" id="VCQU01000007">
    <property type="protein sequence ID" value="NMN97553.1"/>
    <property type="molecule type" value="Genomic_DNA"/>
</dbReference>
<dbReference type="AlphaFoldDB" id="A0A848KF28"/>